<dbReference type="AlphaFoldDB" id="A0AAV4TV05"/>
<proteinExistence type="predicted"/>
<feature type="compositionally biased region" description="Basic residues" evidence="1">
    <location>
        <begin position="59"/>
        <end position="71"/>
    </location>
</feature>
<reference evidence="2 3" key="1">
    <citation type="submission" date="2021-06" db="EMBL/GenBank/DDBJ databases">
        <title>Caerostris darwini draft genome.</title>
        <authorList>
            <person name="Kono N."/>
            <person name="Arakawa K."/>
        </authorList>
    </citation>
    <scope>NUCLEOTIDE SEQUENCE [LARGE SCALE GENOMIC DNA]</scope>
</reference>
<sequence length="71" mass="8154">MGFEVLKDNTFLRKPTVDTSAERSNGDDRLKVEPFGLHPVKSHSVAPLGFNNREDRDNRKKRNNGLTSMRR</sequence>
<dbReference type="EMBL" id="BPLQ01010221">
    <property type="protein sequence ID" value="GIY49341.1"/>
    <property type="molecule type" value="Genomic_DNA"/>
</dbReference>
<feature type="compositionally biased region" description="Basic and acidic residues" evidence="1">
    <location>
        <begin position="20"/>
        <end position="32"/>
    </location>
</feature>
<protein>
    <submittedName>
        <fullName evidence="2">Uncharacterized protein</fullName>
    </submittedName>
</protein>
<keyword evidence="3" id="KW-1185">Reference proteome</keyword>
<comment type="caution">
    <text evidence="2">The sequence shown here is derived from an EMBL/GenBank/DDBJ whole genome shotgun (WGS) entry which is preliminary data.</text>
</comment>
<name>A0AAV4TV05_9ARAC</name>
<accession>A0AAV4TV05</accession>
<feature type="region of interest" description="Disordered" evidence="1">
    <location>
        <begin position="16"/>
        <end position="71"/>
    </location>
</feature>
<gene>
    <name evidence="2" type="ORF">CDAR_600421</name>
</gene>
<dbReference type="Proteomes" id="UP001054837">
    <property type="component" value="Unassembled WGS sequence"/>
</dbReference>
<evidence type="ECO:0000256" key="1">
    <source>
        <dbReference type="SAM" id="MobiDB-lite"/>
    </source>
</evidence>
<organism evidence="2 3">
    <name type="scientific">Caerostris darwini</name>
    <dbReference type="NCBI Taxonomy" id="1538125"/>
    <lineage>
        <taxon>Eukaryota</taxon>
        <taxon>Metazoa</taxon>
        <taxon>Ecdysozoa</taxon>
        <taxon>Arthropoda</taxon>
        <taxon>Chelicerata</taxon>
        <taxon>Arachnida</taxon>
        <taxon>Araneae</taxon>
        <taxon>Araneomorphae</taxon>
        <taxon>Entelegynae</taxon>
        <taxon>Araneoidea</taxon>
        <taxon>Araneidae</taxon>
        <taxon>Caerostris</taxon>
    </lineage>
</organism>
<evidence type="ECO:0000313" key="2">
    <source>
        <dbReference type="EMBL" id="GIY49341.1"/>
    </source>
</evidence>
<evidence type="ECO:0000313" key="3">
    <source>
        <dbReference type="Proteomes" id="UP001054837"/>
    </source>
</evidence>